<reference evidence="1 2" key="1">
    <citation type="submission" date="2018-11" db="EMBL/GenBank/DDBJ databases">
        <title>Draft genome analysis of Rheinheimera mesophila isolated from an industrial waste site.</title>
        <authorList>
            <person name="Yu Q."/>
            <person name="Qi Y."/>
            <person name="Zhang H."/>
            <person name="Lu Y."/>
            <person name="Pu J."/>
        </authorList>
    </citation>
    <scope>NUCLEOTIDE SEQUENCE [LARGE SCALE GENOMIC DNA]</scope>
    <source>
        <strain evidence="1 2">IITR13</strain>
    </source>
</reference>
<dbReference type="Pfam" id="PF14072">
    <property type="entry name" value="DndB"/>
    <property type="match status" value="1"/>
</dbReference>
<dbReference type="NCBIfam" id="TIGR03187">
    <property type="entry name" value="DGQHR"/>
    <property type="match status" value="1"/>
</dbReference>
<keyword evidence="2" id="KW-1185">Reference proteome</keyword>
<gene>
    <name evidence="1" type="ORF">EIK76_00240</name>
</gene>
<comment type="caution">
    <text evidence="1">The sequence shown here is derived from an EMBL/GenBank/DDBJ whole genome shotgun (WGS) entry which is preliminary data.</text>
</comment>
<dbReference type="AlphaFoldDB" id="A0A3P3QPX5"/>
<dbReference type="InterPro" id="IPR017642">
    <property type="entry name" value="DNA_S_mod_DndB"/>
</dbReference>
<dbReference type="Proteomes" id="UP000276260">
    <property type="component" value="Unassembled WGS sequence"/>
</dbReference>
<name>A0A3P3QPX5_9GAMM</name>
<evidence type="ECO:0000313" key="2">
    <source>
        <dbReference type="Proteomes" id="UP000276260"/>
    </source>
</evidence>
<evidence type="ECO:0000313" key="1">
    <source>
        <dbReference type="EMBL" id="RRJ22550.1"/>
    </source>
</evidence>
<dbReference type="RefSeq" id="WP_046521161.1">
    <property type="nucleotide sequence ID" value="NZ_LAVS01000090.1"/>
</dbReference>
<dbReference type="OrthoDB" id="3524978at2"/>
<sequence>MDMRFEFPVAEGVQGGRKFYTACVPFNALARLLAIDTGNVLDRSQRAVDPKRAKAISKYICDNSGSFVLPALTGVVEDPSLEFKPTSKGSAVGMLSLSMDAAIKLFDGQHRATGILDAITIKKEQLKNQQVTIQLFINMTLQDRQQAFSDINSNAKAVSTSLNLAYNKRNQQAQQFNELIDMVDSWQGAIDYENNIVKQGSTMLFSFRHVVDANQLLLGLKKGEQPDELQLVKASNWWNNIAEFAGWTLDADKRAQSRTSLITLNAVGLMVLARIGAAVLASTTSANAVAAALSKIDWSRSGDFWQGNVVSADGNLVTKSSAQAEAANNIVQCMELKPAEPPKVNVKGMDAGHAEDFYSLVGMPEELTITPFSKASFKGWRCGSSQLFIYGKSDNNTAFITFKKVRDGSPLCYPVLHAFYVKRLSDPTIDIGEFKTWAEAEQAAAEFLAAKVAA</sequence>
<dbReference type="InterPro" id="IPR017601">
    <property type="entry name" value="DGQHR-contain_dom"/>
</dbReference>
<proteinExistence type="predicted"/>
<dbReference type="EMBL" id="RRCF01000001">
    <property type="protein sequence ID" value="RRJ22550.1"/>
    <property type="molecule type" value="Genomic_DNA"/>
</dbReference>
<protein>
    <submittedName>
        <fullName evidence="1">DGQHR domain-containing protein</fullName>
    </submittedName>
</protein>
<accession>A0A3P3QPX5</accession>
<dbReference type="CDD" id="cd16412">
    <property type="entry name" value="dndB"/>
    <property type="match status" value="1"/>
</dbReference>
<organism evidence="1 2">
    <name type="scientific">Rheinheimera mesophila</name>
    <dbReference type="NCBI Taxonomy" id="1547515"/>
    <lineage>
        <taxon>Bacteria</taxon>
        <taxon>Pseudomonadati</taxon>
        <taxon>Pseudomonadota</taxon>
        <taxon>Gammaproteobacteria</taxon>
        <taxon>Chromatiales</taxon>
        <taxon>Chromatiaceae</taxon>
        <taxon>Rheinheimera</taxon>
    </lineage>
</organism>